<dbReference type="InterPro" id="IPR001878">
    <property type="entry name" value="Znf_CCHC"/>
</dbReference>
<feature type="region of interest" description="Disordered" evidence="2">
    <location>
        <begin position="1106"/>
        <end position="1182"/>
    </location>
</feature>
<organism evidence="5 6">
    <name type="scientific">Symbiodinium microadriaticum</name>
    <name type="common">Dinoflagellate</name>
    <name type="synonym">Zooxanthella microadriatica</name>
    <dbReference type="NCBI Taxonomy" id="2951"/>
    <lineage>
        <taxon>Eukaryota</taxon>
        <taxon>Sar</taxon>
        <taxon>Alveolata</taxon>
        <taxon>Dinophyceae</taxon>
        <taxon>Suessiales</taxon>
        <taxon>Symbiodiniaceae</taxon>
        <taxon>Symbiodinium</taxon>
    </lineage>
</organism>
<name>A0A1Q9C3I8_SYMMI</name>
<dbReference type="InterPro" id="IPR001584">
    <property type="entry name" value="Integrase_cat-core"/>
</dbReference>
<keyword evidence="1" id="KW-0863">Zinc-finger</keyword>
<dbReference type="EMBL" id="LSRX01001758">
    <property type="protein sequence ID" value="OLP77481.1"/>
    <property type="molecule type" value="Genomic_DNA"/>
</dbReference>
<dbReference type="GO" id="GO:0008270">
    <property type="term" value="F:zinc ion binding"/>
    <property type="evidence" value="ECO:0007669"/>
    <property type="project" value="UniProtKB-KW"/>
</dbReference>
<feature type="compositionally biased region" description="Basic and acidic residues" evidence="2">
    <location>
        <begin position="1771"/>
        <end position="1780"/>
    </location>
</feature>
<dbReference type="OrthoDB" id="415236at2759"/>
<dbReference type="Pfam" id="PF07727">
    <property type="entry name" value="RVT_2"/>
    <property type="match status" value="1"/>
</dbReference>
<dbReference type="GO" id="GO:0003676">
    <property type="term" value="F:nucleic acid binding"/>
    <property type="evidence" value="ECO:0007669"/>
    <property type="project" value="InterPro"/>
</dbReference>
<keyword evidence="1" id="KW-0862">Zinc</keyword>
<feature type="compositionally biased region" description="Low complexity" evidence="2">
    <location>
        <begin position="185"/>
        <end position="212"/>
    </location>
</feature>
<dbReference type="PROSITE" id="PS50158">
    <property type="entry name" value="ZF_CCHC"/>
    <property type="match status" value="1"/>
</dbReference>
<protein>
    <submittedName>
        <fullName evidence="5">Copia protein</fullName>
    </submittedName>
</protein>
<feature type="region of interest" description="Disordered" evidence="2">
    <location>
        <begin position="1010"/>
        <end position="1044"/>
    </location>
</feature>
<evidence type="ECO:0000259" key="3">
    <source>
        <dbReference type="PROSITE" id="PS50158"/>
    </source>
</evidence>
<keyword evidence="6" id="KW-1185">Reference proteome</keyword>
<dbReference type="InterPro" id="IPR050951">
    <property type="entry name" value="Retrovirus_Pol_polyprotein"/>
</dbReference>
<sequence>MTSSGDQAGGLTKGRDGVPAWDGTTSSFQSYVEAATLFEQGTPYHKRYLCGPKLQAELTGTARRHVVGQRPDWLSHGQGVDTLLQHLRKCLGKPQLPELTELLAQYFKGSRRYHGEGMGSYISRKCELYIRAQQAMSRVQPHRDTAAPGPGTSRGSYAHSDYGGYYSRRSSMDSQASEGGTDNGTQQETQPAAPTATPTTAEAATGTSEATAWNTGQWSWTENPWSWQGWGWTAAWTGNTYDSWSWNQSREPNASVRELPELVPEFLQAWFLLQDAGLEQSEKNLVLTAIKGEMNLQKMAQELRTQFPEPELKKRDGQRRHHQGFLGVTADEDPTEDDSGEAGPDLAFEAEEELNDEGYALWSSAAEDAEQAFAALQGARRSGGGGKGGGNGPRDDSKITCFNCGQLGHRTANCPKKKSPGGPPENMAPFVCYAGYQETTAAEEQALTTSRPSTQEAILQGKCVVDSGATKSLGSIKALEYVMQQANGVVNHIDLQDRPRFGFGNSSEDTCISTVHLNVSAGGKPGMLKVHALDTGEGPILFSIDALRSLGAIVDYSADLMVLRNLDPRQVIRLERSSAGHQLFPLTEDFYKHAETAIKEDWALIKEVLASGEQIQGVAHDVRHRLFKFNPKAWHGPEEWQGERTTVTAFAARGSQELCQEDWDFLDKLGFQMPGEVLGGEQAFALHSPATSSSQKSPSLKQQEEKIKRQLYLLHAATGHGSVKTLVEALKRRQASEQVISLAKQFQCPVCKEKGRIQSRHLASLEALPPKLHTISADIGHWQHPKSGEHVQFMMIIDEGSRFRVSRVLSRGSKQQPNAATCLGFLREGWAQYFGMPRALRVDPAGCFRGEAMTEFCDRNGIYLDIIPADGHWQVGVCEQAVQGVKAVMHKLASDDEDATPETLLAQAVHVFNARDHVRGFSPVQHVFGRSPDITGRLTADPHQVPDELVVESAGEEFEKSARLRAEAEKAHAQWHTEQRISRALNSRAKPVHDYRPGDLIYFWRSQESGQGRRKPGSKQGRYLGPARVLATETRRESDGTLRPGSSVWCVRGRSLLKCCPEQLRRASEREELLEGLAREHGHEETPWTFTKVAEEIGGNQYEDISMERPSEEEQQRAQDVTREVPPTRYRFRGKRAVPEASEDMEPTPEEERSASQGSRPPRPRAGFLAHSDSSQEKGELWTQQVPESAWSAQAVDYWNSPDAAVEVSLDLPENTRSWGRATQNLQGYFIGALKRRAVEVSEKRLSPQELQQFKEAKAIEVKNFIAAEAFQTLPPPLRPHHSQAIGMRWILTWKQKEDGSRKAKARAVLLGYQDPAYEHRATTSPVMTRQSRQMLLQAAANHRWTVHKGDVSGAFLQGRPYPDDLYCIPCDEICRAMNLPTGTVTKLKRSSLLRLSGCEGVLRGLVAGHVDDFLFAGSATDASWQRVVSEIQKRFKWGDWDTGKFTQCGVQIEQTESGFTLSQSNYLEGTPEINLNSCRRRDKSAPVTEWERTQLRGVLGAISWHAQQVAPQYSAEVSLLLSEVNKGTIDTVVRTNQLLATAKAQRGHCLKIHRFPPGQELGMFAWVDAGSQNRPDGGSTQGIVIGIAPVSLLQGEVCPISLMAWHSNRIERTCRSPGAAETQAAVSGEDLLYYGRYEWSEIMFGTADAKAPDAAVSKVTGAVISDSRNVFDKLQIEVLSIKGAERKADIELLSLKEAQQRTKVLVRWVHSEAQLANSLTKSGGSKEIELFYKMDSAWRIVEDEQMRSARRRKADGLQPLQQALSEVEPEFQRPEHQNL</sequence>
<dbReference type="PANTHER" id="PTHR37984">
    <property type="entry name" value="PROTEIN CBG26694"/>
    <property type="match status" value="1"/>
</dbReference>
<gene>
    <name evidence="5" type="primary">GIP</name>
    <name evidence="5" type="ORF">AK812_SmicGene42448</name>
</gene>
<feature type="compositionally biased region" description="Basic and acidic residues" evidence="2">
    <location>
        <begin position="1106"/>
        <end position="1123"/>
    </location>
</feature>
<dbReference type="PROSITE" id="PS50994">
    <property type="entry name" value="INTEGRASE"/>
    <property type="match status" value="1"/>
</dbReference>
<evidence type="ECO:0000313" key="5">
    <source>
        <dbReference type="EMBL" id="OLP77481.1"/>
    </source>
</evidence>
<dbReference type="SUPFAM" id="SSF57756">
    <property type="entry name" value="Retrovirus zinc finger-like domains"/>
    <property type="match status" value="1"/>
</dbReference>
<feature type="region of interest" description="Disordered" evidence="2">
    <location>
        <begin position="137"/>
        <end position="215"/>
    </location>
</feature>
<evidence type="ECO:0000256" key="2">
    <source>
        <dbReference type="SAM" id="MobiDB-lite"/>
    </source>
</evidence>
<dbReference type="InterPro" id="IPR036397">
    <property type="entry name" value="RNaseH_sf"/>
</dbReference>
<dbReference type="Pfam" id="PF00098">
    <property type="entry name" value="zf-CCHC"/>
    <property type="match status" value="1"/>
</dbReference>
<dbReference type="SMART" id="SM00343">
    <property type="entry name" value="ZnF_C2HC"/>
    <property type="match status" value="1"/>
</dbReference>
<accession>A0A1Q9C3I8</accession>
<dbReference type="Gene3D" id="3.30.420.10">
    <property type="entry name" value="Ribonuclease H-like superfamily/Ribonuclease H"/>
    <property type="match status" value="1"/>
</dbReference>
<evidence type="ECO:0000259" key="4">
    <source>
        <dbReference type="PROSITE" id="PS50994"/>
    </source>
</evidence>
<dbReference type="InterPro" id="IPR036875">
    <property type="entry name" value="Znf_CCHC_sf"/>
</dbReference>
<feature type="compositionally biased region" description="Polar residues" evidence="2">
    <location>
        <begin position="175"/>
        <end position="184"/>
    </location>
</feature>
<proteinExistence type="predicted"/>
<feature type="compositionally biased region" description="Low complexity" evidence="2">
    <location>
        <begin position="160"/>
        <end position="174"/>
    </location>
</feature>
<dbReference type="Proteomes" id="UP000186817">
    <property type="component" value="Unassembled WGS sequence"/>
</dbReference>
<reference evidence="5 6" key="1">
    <citation type="submission" date="2016-02" db="EMBL/GenBank/DDBJ databases">
        <title>Genome analysis of coral dinoflagellate symbionts highlights evolutionary adaptations to a symbiotic lifestyle.</title>
        <authorList>
            <person name="Aranda M."/>
            <person name="Li Y."/>
            <person name="Liew Y.J."/>
            <person name="Baumgarten S."/>
            <person name="Simakov O."/>
            <person name="Wilson M."/>
            <person name="Piel J."/>
            <person name="Ashoor H."/>
            <person name="Bougouffa S."/>
            <person name="Bajic V.B."/>
            <person name="Ryu T."/>
            <person name="Ravasi T."/>
            <person name="Bayer T."/>
            <person name="Micklem G."/>
            <person name="Kim H."/>
            <person name="Bhak J."/>
            <person name="Lajeunesse T.C."/>
            <person name="Voolstra C.R."/>
        </authorList>
    </citation>
    <scope>NUCLEOTIDE SEQUENCE [LARGE SCALE GENOMIC DNA]</scope>
    <source>
        <strain evidence="5 6">CCMP2467</strain>
    </source>
</reference>
<feature type="region of interest" description="Disordered" evidence="2">
    <location>
        <begin position="1752"/>
        <end position="1780"/>
    </location>
</feature>
<feature type="domain" description="CCHC-type" evidence="3">
    <location>
        <begin position="401"/>
        <end position="416"/>
    </location>
</feature>
<dbReference type="PANTHER" id="PTHR37984:SF5">
    <property type="entry name" value="PROTEIN NYNRIN-LIKE"/>
    <property type="match status" value="1"/>
</dbReference>
<dbReference type="Gene3D" id="4.10.60.10">
    <property type="entry name" value="Zinc finger, CCHC-type"/>
    <property type="match status" value="1"/>
</dbReference>
<feature type="domain" description="Integrase catalytic" evidence="4">
    <location>
        <begin position="765"/>
        <end position="931"/>
    </location>
</feature>
<dbReference type="InterPro" id="IPR013103">
    <property type="entry name" value="RVT_2"/>
</dbReference>
<comment type="caution">
    <text evidence="5">The sequence shown here is derived from an EMBL/GenBank/DDBJ whole genome shotgun (WGS) entry which is preliminary data.</text>
</comment>
<feature type="region of interest" description="Disordered" evidence="2">
    <location>
        <begin position="309"/>
        <end position="343"/>
    </location>
</feature>
<dbReference type="InterPro" id="IPR012337">
    <property type="entry name" value="RNaseH-like_sf"/>
</dbReference>
<evidence type="ECO:0000313" key="6">
    <source>
        <dbReference type="Proteomes" id="UP000186817"/>
    </source>
</evidence>
<dbReference type="SUPFAM" id="SSF53098">
    <property type="entry name" value="Ribonuclease H-like"/>
    <property type="match status" value="1"/>
</dbReference>
<evidence type="ECO:0000256" key="1">
    <source>
        <dbReference type="PROSITE-ProRule" id="PRU00047"/>
    </source>
</evidence>
<dbReference type="GO" id="GO:0015074">
    <property type="term" value="P:DNA integration"/>
    <property type="evidence" value="ECO:0007669"/>
    <property type="project" value="InterPro"/>
</dbReference>
<feature type="compositionally biased region" description="Acidic residues" evidence="2">
    <location>
        <begin position="330"/>
        <end position="340"/>
    </location>
</feature>
<keyword evidence="1" id="KW-0479">Metal-binding</keyword>